<evidence type="ECO:0000313" key="2">
    <source>
        <dbReference type="EMBL" id="MDT0440297.1"/>
    </source>
</evidence>
<accession>A0ABD5EZV0</accession>
<feature type="compositionally biased region" description="Low complexity" evidence="1">
    <location>
        <begin position="149"/>
        <end position="166"/>
    </location>
</feature>
<evidence type="ECO:0008006" key="4">
    <source>
        <dbReference type="Google" id="ProtNLM"/>
    </source>
</evidence>
<keyword evidence="3" id="KW-1185">Reference proteome</keyword>
<feature type="compositionally biased region" description="Gly residues" evidence="1">
    <location>
        <begin position="124"/>
        <end position="148"/>
    </location>
</feature>
<protein>
    <recommendedName>
        <fullName evidence="4">Secreted protein</fullName>
    </recommendedName>
</protein>
<comment type="caution">
    <text evidence="2">The sequence shown here is derived from an EMBL/GenBank/DDBJ whole genome shotgun (WGS) entry which is preliminary data.</text>
</comment>
<feature type="compositionally biased region" description="Low complexity" evidence="1">
    <location>
        <begin position="98"/>
        <end position="123"/>
    </location>
</feature>
<reference evidence="3" key="1">
    <citation type="submission" date="2023-07" db="EMBL/GenBank/DDBJ databases">
        <title>30 novel species of actinomycetes from the DSMZ collection.</title>
        <authorList>
            <person name="Nouioui I."/>
        </authorList>
    </citation>
    <scope>NUCLEOTIDE SEQUENCE [LARGE SCALE GENOMIC DNA]</scope>
    <source>
        <strain evidence="3">DSM 41981</strain>
    </source>
</reference>
<dbReference type="EMBL" id="JAVRES010000042">
    <property type="protein sequence ID" value="MDT0440297.1"/>
    <property type="molecule type" value="Genomic_DNA"/>
</dbReference>
<name>A0ABD5EZV0_9ACTN</name>
<gene>
    <name evidence="2" type="ORF">RM877_37235</name>
</gene>
<evidence type="ECO:0000313" key="3">
    <source>
        <dbReference type="Proteomes" id="UP001183535"/>
    </source>
</evidence>
<sequence>MLRTDSGTRDTWARGHRGALITAAAAVLSLGGALAACGGGDGRDAYLAPGGAAPDVSAAPARPTAGVALVPLDGPSGSATTPAAGGSSGPPAPPGATPAPGSGTAGTAAGSGREATGAASAADGSGGKPASGGGSSAAGGSTPGGGTPPAGTAPGSAPPTGATPAALTWDPPVRADGEQRWCEDVTLVLRNSGGSAVRSGTVAFGTHVIGALGVDWATVGSTEDLPTPIGAGARVERTWTVCVDAWRVPWGMHVETRDVTVRWK</sequence>
<dbReference type="AlphaFoldDB" id="A0ABD5EZV0"/>
<dbReference type="RefSeq" id="WP_311638880.1">
    <property type="nucleotide sequence ID" value="NZ_JAVRES010000042.1"/>
</dbReference>
<feature type="region of interest" description="Disordered" evidence="1">
    <location>
        <begin position="67"/>
        <end position="172"/>
    </location>
</feature>
<evidence type="ECO:0000256" key="1">
    <source>
        <dbReference type="SAM" id="MobiDB-lite"/>
    </source>
</evidence>
<feature type="compositionally biased region" description="Low complexity" evidence="1">
    <location>
        <begin position="74"/>
        <end position="85"/>
    </location>
</feature>
<proteinExistence type="predicted"/>
<dbReference type="Proteomes" id="UP001183535">
    <property type="component" value="Unassembled WGS sequence"/>
</dbReference>
<organism evidence="2 3">
    <name type="scientific">Streptomyces doudnae</name>
    <dbReference type="NCBI Taxonomy" id="3075536"/>
    <lineage>
        <taxon>Bacteria</taxon>
        <taxon>Bacillati</taxon>
        <taxon>Actinomycetota</taxon>
        <taxon>Actinomycetes</taxon>
        <taxon>Kitasatosporales</taxon>
        <taxon>Streptomycetaceae</taxon>
        <taxon>Streptomyces</taxon>
    </lineage>
</organism>